<dbReference type="PANTHER" id="PTHR10671:SF108">
    <property type="entry name" value="CLAUDIN FAMILY PROTEIN-RELATED"/>
    <property type="match status" value="1"/>
</dbReference>
<comment type="subcellular location">
    <subcellularLocation>
        <location evidence="1">Membrane</location>
        <topology evidence="1">Multi-pass membrane protein</topology>
    </subcellularLocation>
</comment>
<dbReference type="Proteomes" id="UP000694888">
    <property type="component" value="Unplaced"/>
</dbReference>
<name>A0ABM1AEM5_APLCA</name>
<dbReference type="InterPro" id="IPR050579">
    <property type="entry name" value="PMP-22/EMP/MP20-like"/>
</dbReference>
<dbReference type="GeneID" id="106013907"/>
<dbReference type="RefSeq" id="XP_012946217.1">
    <property type="nucleotide sequence ID" value="XM_013090763.1"/>
</dbReference>
<dbReference type="PANTHER" id="PTHR10671">
    <property type="entry name" value="EPITHELIAL MEMBRANE PROTEIN-RELATED"/>
    <property type="match status" value="1"/>
</dbReference>
<evidence type="ECO:0000256" key="1">
    <source>
        <dbReference type="ARBA" id="ARBA00004141"/>
    </source>
</evidence>
<protein>
    <submittedName>
        <fullName evidence="7">Uncharacterized protein LOC106013907</fullName>
    </submittedName>
</protein>
<dbReference type="InterPro" id="IPR004031">
    <property type="entry name" value="PMP22/EMP/MP20/Claudin"/>
</dbReference>
<keyword evidence="4 5" id="KW-0472">Membrane</keyword>
<proteinExistence type="predicted"/>
<evidence type="ECO:0000256" key="4">
    <source>
        <dbReference type="ARBA" id="ARBA00023136"/>
    </source>
</evidence>
<evidence type="ECO:0000256" key="3">
    <source>
        <dbReference type="ARBA" id="ARBA00022989"/>
    </source>
</evidence>
<accession>A0ABM1AEM5</accession>
<reference evidence="7" key="1">
    <citation type="submission" date="2025-08" db="UniProtKB">
        <authorList>
            <consortium name="RefSeq"/>
        </authorList>
    </citation>
    <scope>IDENTIFICATION</scope>
</reference>
<evidence type="ECO:0000256" key="5">
    <source>
        <dbReference type="SAM" id="Phobius"/>
    </source>
</evidence>
<sequence length="171" mass="17602">MGVNPLVLVGTAVLGLGVLLHIVGMATPVWSVVKGDSDTSFGVFKRCAKVFGSHVCVSYIVTTAEYKAVQAMTIIGVLFGGVALAVSVLIVVFSLTGKSQHKMMPLLAVGASFGSFFFILLGVIIWGAAIHADNSSLLDIGYSFILSIVGGILVAVGGIIGYIGGRDIVVS</sequence>
<feature type="transmembrane region" description="Helical" evidence="5">
    <location>
        <begin position="71"/>
        <end position="94"/>
    </location>
</feature>
<keyword evidence="2 5" id="KW-0812">Transmembrane</keyword>
<keyword evidence="3 5" id="KW-1133">Transmembrane helix</keyword>
<evidence type="ECO:0000313" key="6">
    <source>
        <dbReference type="Proteomes" id="UP000694888"/>
    </source>
</evidence>
<feature type="transmembrane region" description="Helical" evidence="5">
    <location>
        <begin position="140"/>
        <end position="163"/>
    </location>
</feature>
<feature type="transmembrane region" description="Helical" evidence="5">
    <location>
        <begin position="106"/>
        <end position="128"/>
    </location>
</feature>
<dbReference type="Pfam" id="PF00822">
    <property type="entry name" value="PMP22_Claudin"/>
    <property type="match status" value="1"/>
</dbReference>
<gene>
    <name evidence="7" type="primary">LOC106013907</name>
</gene>
<dbReference type="Gene3D" id="1.20.140.150">
    <property type="match status" value="1"/>
</dbReference>
<organism evidence="6 7">
    <name type="scientific">Aplysia californica</name>
    <name type="common">California sea hare</name>
    <dbReference type="NCBI Taxonomy" id="6500"/>
    <lineage>
        <taxon>Eukaryota</taxon>
        <taxon>Metazoa</taxon>
        <taxon>Spiralia</taxon>
        <taxon>Lophotrochozoa</taxon>
        <taxon>Mollusca</taxon>
        <taxon>Gastropoda</taxon>
        <taxon>Heterobranchia</taxon>
        <taxon>Euthyneura</taxon>
        <taxon>Tectipleura</taxon>
        <taxon>Aplysiida</taxon>
        <taxon>Aplysioidea</taxon>
        <taxon>Aplysiidae</taxon>
        <taxon>Aplysia</taxon>
    </lineage>
</organism>
<keyword evidence="6" id="KW-1185">Reference proteome</keyword>
<evidence type="ECO:0000313" key="7">
    <source>
        <dbReference type="RefSeq" id="XP_012946217.1"/>
    </source>
</evidence>
<evidence type="ECO:0000256" key="2">
    <source>
        <dbReference type="ARBA" id="ARBA00022692"/>
    </source>
</evidence>